<dbReference type="AlphaFoldDB" id="A0A6G7Y6F3"/>
<reference evidence="6 7" key="1">
    <citation type="submission" date="2020-03" db="EMBL/GenBank/DDBJ databases">
        <title>Propioniciclava sp. nov., isolated from Hydrophilus acuminatus.</title>
        <authorList>
            <person name="Hyun D.-W."/>
            <person name="Bae J.-W."/>
        </authorList>
    </citation>
    <scope>NUCLEOTIDE SEQUENCE [LARGE SCALE GENOMIC DNA]</scope>
    <source>
        <strain evidence="6 7">HDW11</strain>
    </source>
</reference>
<keyword evidence="7" id="KW-1185">Reference proteome</keyword>
<dbReference type="EMBL" id="CP049865">
    <property type="protein sequence ID" value="QIK72201.1"/>
    <property type="molecule type" value="Genomic_DNA"/>
</dbReference>
<evidence type="ECO:0000313" key="6">
    <source>
        <dbReference type="EMBL" id="QIK72201.1"/>
    </source>
</evidence>
<feature type="domain" description="HTH lysR-type" evidence="5">
    <location>
        <begin position="1"/>
        <end position="58"/>
    </location>
</feature>
<evidence type="ECO:0000256" key="1">
    <source>
        <dbReference type="ARBA" id="ARBA00009437"/>
    </source>
</evidence>
<gene>
    <name evidence="6" type="ORF">G7070_07885</name>
</gene>
<sequence>MDARRLLLFRVIARAGSFSAGARELGWTQPAVSQHMSRLEREIGTPVFRRTTQGVTLTDAGQTLLRRADEVAALLTAAESEMVDFPLAGAGRVRLVAFPSALATLVPRALAALERSHPGVAVELSEAEPPEAIEALRAGTADLALTFRYEHEDAAPGLVGVPLAVEAVRLVMPARGDGAAPGAVHDLRDLREAVWAAGCPRCRAHLLRICASAGFTPRIHHTTDDYVVVQALVAQGLAVAALPASSLDAHAHPGVTAVDVPGLGARTIEAVALPGVARVPSCAALLAALSAVA</sequence>
<keyword evidence="3" id="KW-0238">DNA-binding</keyword>
<dbReference type="InterPro" id="IPR036390">
    <property type="entry name" value="WH_DNA-bd_sf"/>
</dbReference>
<dbReference type="InterPro" id="IPR005119">
    <property type="entry name" value="LysR_subst-bd"/>
</dbReference>
<dbReference type="KEGG" id="prv:G7070_07885"/>
<dbReference type="Proteomes" id="UP000501058">
    <property type="component" value="Chromosome"/>
</dbReference>
<dbReference type="SUPFAM" id="SSF53850">
    <property type="entry name" value="Periplasmic binding protein-like II"/>
    <property type="match status" value="1"/>
</dbReference>
<evidence type="ECO:0000313" key="7">
    <source>
        <dbReference type="Proteomes" id="UP000501058"/>
    </source>
</evidence>
<accession>A0A6G7Y6F3</accession>
<dbReference type="SUPFAM" id="SSF46785">
    <property type="entry name" value="Winged helix' DNA-binding domain"/>
    <property type="match status" value="1"/>
</dbReference>
<proteinExistence type="inferred from homology"/>
<dbReference type="Pfam" id="PF03466">
    <property type="entry name" value="LysR_substrate"/>
    <property type="match status" value="1"/>
</dbReference>
<dbReference type="PANTHER" id="PTHR30346:SF29">
    <property type="entry name" value="LYSR SUBSTRATE-BINDING"/>
    <property type="match status" value="1"/>
</dbReference>
<dbReference type="RefSeq" id="WP_166233277.1">
    <property type="nucleotide sequence ID" value="NZ_CP049865.1"/>
</dbReference>
<evidence type="ECO:0000256" key="2">
    <source>
        <dbReference type="ARBA" id="ARBA00023015"/>
    </source>
</evidence>
<keyword evidence="2" id="KW-0805">Transcription regulation</keyword>
<dbReference type="GO" id="GO:0003677">
    <property type="term" value="F:DNA binding"/>
    <property type="evidence" value="ECO:0007669"/>
    <property type="project" value="UniProtKB-KW"/>
</dbReference>
<name>A0A6G7Y6F3_9ACTN</name>
<evidence type="ECO:0000256" key="3">
    <source>
        <dbReference type="ARBA" id="ARBA00023125"/>
    </source>
</evidence>
<dbReference type="Gene3D" id="3.40.190.10">
    <property type="entry name" value="Periplasmic binding protein-like II"/>
    <property type="match status" value="2"/>
</dbReference>
<comment type="similarity">
    <text evidence="1">Belongs to the LysR transcriptional regulatory family.</text>
</comment>
<dbReference type="InterPro" id="IPR036388">
    <property type="entry name" value="WH-like_DNA-bd_sf"/>
</dbReference>
<dbReference type="InterPro" id="IPR000847">
    <property type="entry name" value="LysR_HTH_N"/>
</dbReference>
<evidence type="ECO:0000259" key="5">
    <source>
        <dbReference type="PROSITE" id="PS50931"/>
    </source>
</evidence>
<evidence type="ECO:0000256" key="4">
    <source>
        <dbReference type="ARBA" id="ARBA00023163"/>
    </source>
</evidence>
<dbReference type="FunFam" id="1.10.10.10:FF:000001">
    <property type="entry name" value="LysR family transcriptional regulator"/>
    <property type="match status" value="1"/>
</dbReference>
<dbReference type="GO" id="GO:0032993">
    <property type="term" value="C:protein-DNA complex"/>
    <property type="evidence" value="ECO:0007669"/>
    <property type="project" value="TreeGrafter"/>
</dbReference>
<dbReference type="PANTHER" id="PTHR30346">
    <property type="entry name" value="TRANSCRIPTIONAL DUAL REGULATOR HCAR-RELATED"/>
    <property type="match status" value="1"/>
</dbReference>
<organism evidence="6 7">
    <name type="scientific">Propioniciclava coleopterorum</name>
    <dbReference type="NCBI Taxonomy" id="2714937"/>
    <lineage>
        <taxon>Bacteria</taxon>
        <taxon>Bacillati</taxon>
        <taxon>Actinomycetota</taxon>
        <taxon>Actinomycetes</taxon>
        <taxon>Propionibacteriales</taxon>
        <taxon>Propionibacteriaceae</taxon>
        <taxon>Propioniciclava</taxon>
    </lineage>
</organism>
<dbReference type="PROSITE" id="PS50931">
    <property type="entry name" value="HTH_LYSR"/>
    <property type="match status" value="1"/>
</dbReference>
<protein>
    <submittedName>
        <fullName evidence="6">LysR family transcriptional regulator</fullName>
    </submittedName>
</protein>
<keyword evidence="4" id="KW-0804">Transcription</keyword>
<dbReference type="Pfam" id="PF00126">
    <property type="entry name" value="HTH_1"/>
    <property type="match status" value="1"/>
</dbReference>
<dbReference type="GO" id="GO:0003700">
    <property type="term" value="F:DNA-binding transcription factor activity"/>
    <property type="evidence" value="ECO:0007669"/>
    <property type="project" value="InterPro"/>
</dbReference>
<dbReference type="Gene3D" id="1.10.10.10">
    <property type="entry name" value="Winged helix-like DNA-binding domain superfamily/Winged helix DNA-binding domain"/>
    <property type="match status" value="1"/>
</dbReference>
<dbReference type="PRINTS" id="PR00039">
    <property type="entry name" value="HTHLYSR"/>
</dbReference>